<evidence type="ECO:0000313" key="3">
    <source>
        <dbReference type="Proteomes" id="UP001225316"/>
    </source>
</evidence>
<evidence type="ECO:0008006" key="4">
    <source>
        <dbReference type="Google" id="ProtNLM"/>
    </source>
</evidence>
<evidence type="ECO:0000256" key="1">
    <source>
        <dbReference type="SAM" id="SignalP"/>
    </source>
</evidence>
<evidence type="ECO:0000313" key="2">
    <source>
        <dbReference type="EMBL" id="MDQ8208463.1"/>
    </source>
</evidence>
<dbReference type="RefSeq" id="WP_308951058.1">
    <property type="nucleotide sequence ID" value="NZ_JARXHW010000031.1"/>
</dbReference>
<proteinExistence type="predicted"/>
<feature type="chain" id="PRO_5045724300" description="Alginate lyase 2 domain-containing protein" evidence="1">
    <location>
        <begin position="27"/>
        <end position="233"/>
    </location>
</feature>
<keyword evidence="1" id="KW-0732">Signal</keyword>
<keyword evidence="3" id="KW-1185">Reference proteome</keyword>
<sequence>MVKAHICWFCITLSVLFAVDPLQTQASEEHVSISFQTISWGQAVKDVFYASANGEEQIFSPNASFSKTQRYTGPATLQFYRKEKTENGYSKTPVALTTLTTAAKGHYIFVFIKDAQSSGERYRLYPILFDAKMGKPNQVTLVNLSSNKMIGRLDDAKFELNAGKMRMVDVHPNSGGNVLAQFLLETDDGWKPLYSNNWRVYEGKQIFAFIARKDVNSSKINVRLIFMEDTEFQ</sequence>
<organism evidence="2 3">
    <name type="scientific">Thalassobacterium maritimum</name>
    <dbReference type="NCBI Taxonomy" id="3041265"/>
    <lineage>
        <taxon>Bacteria</taxon>
        <taxon>Pseudomonadati</taxon>
        <taxon>Verrucomicrobiota</taxon>
        <taxon>Opitutia</taxon>
        <taxon>Puniceicoccales</taxon>
        <taxon>Coraliomargaritaceae</taxon>
        <taxon>Thalassobacterium</taxon>
    </lineage>
</organism>
<dbReference type="EMBL" id="JARXHW010000031">
    <property type="protein sequence ID" value="MDQ8208463.1"/>
    <property type="molecule type" value="Genomic_DNA"/>
</dbReference>
<name>A0ABU1AWE2_9BACT</name>
<protein>
    <recommendedName>
        <fullName evidence="4">Alginate lyase 2 domain-containing protein</fullName>
    </recommendedName>
</protein>
<gene>
    <name evidence="2" type="ORF">QEH52_13145</name>
</gene>
<accession>A0ABU1AWE2</accession>
<reference evidence="2 3" key="1">
    <citation type="submission" date="2023-04" db="EMBL/GenBank/DDBJ databases">
        <title>A novel bacteria isolated from coastal sediment.</title>
        <authorList>
            <person name="Liu X.-J."/>
            <person name="Du Z.-J."/>
        </authorList>
    </citation>
    <scope>NUCLEOTIDE SEQUENCE [LARGE SCALE GENOMIC DNA]</scope>
    <source>
        <strain evidence="2 3">SDUM461003</strain>
    </source>
</reference>
<dbReference type="Proteomes" id="UP001225316">
    <property type="component" value="Unassembled WGS sequence"/>
</dbReference>
<feature type="signal peptide" evidence="1">
    <location>
        <begin position="1"/>
        <end position="26"/>
    </location>
</feature>
<comment type="caution">
    <text evidence="2">The sequence shown here is derived from an EMBL/GenBank/DDBJ whole genome shotgun (WGS) entry which is preliminary data.</text>
</comment>